<proteinExistence type="inferred from homology"/>
<keyword evidence="13" id="KW-1185">Reference proteome</keyword>
<dbReference type="GO" id="GO:0004497">
    <property type="term" value="F:monooxygenase activity"/>
    <property type="evidence" value="ECO:0007669"/>
    <property type="project" value="UniProtKB-KW"/>
</dbReference>
<dbReference type="AlphaFoldDB" id="A0AAW1W327"/>
<dbReference type="GO" id="GO:0020037">
    <property type="term" value="F:heme binding"/>
    <property type="evidence" value="ECO:0007669"/>
    <property type="project" value="InterPro"/>
</dbReference>
<evidence type="ECO:0000256" key="7">
    <source>
        <dbReference type="ARBA" id="ARBA00023002"/>
    </source>
</evidence>
<protein>
    <submittedName>
        <fullName evidence="12">Uncharacterized protein</fullName>
    </submittedName>
</protein>
<dbReference type="FunFam" id="1.10.630.10:FF:000022">
    <property type="entry name" value="Taxadiene 5-alpha hydroxylase"/>
    <property type="match status" value="1"/>
</dbReference>
<dbReference type="Gene3D" id="1.10.630.10">
    <property type="entry name" value="Cytochrome P450"/>
    <property type="match status" value="1"/>
</dbReference>
<dbReference type="InterPro" id="IPR017972">
    <property type="entry name" value="Cyt_P450_CS"/>
</dbReference>
<evidence type="ECO:0000313" key="12">
    <source>
        <dbReference type="EMBL" id="KAK9913857.1"/>
    </source>
</evidence>
<evidence type="ECO:0000256" key="2">
    <source>
        <dbReference type="ARBA" id="ARBA00004167"/>
    </source>
</evidence>
<dbReference type="EMBL" id="JBEDUW010000007">
    <property type="protein sequence ID" value="KAK9913857.1"/>
    <property type="molecule type" value="Genomic_DNA"/>
</dbReference>
<evidence type="ECO:0000256" key="10">
    <source>
        <dbReference type="RuleBase" id="RU000461"/>
    </source>
</evidence>
<dbReference type="PRINTS" id="PR00463">
    <property type="entry name" value="EP450I"/>
</dbReference>
<evidence type="ECO:0000256" key="6">
    <source>
        <dbReference type="ARBA" id="ARBA00022989"/>
    </source>
</evidence>
<evidence type="ECO:0000256" key="5">
    <source>
        <dbReference type="ARBA" id="ARBA00022723"/>
    </source>
</evidence>
<comment type="caution">
    <text evidence="12">The sequence shown here is derived from an EMBL/GenBank/DDBJ whole genome shotgun (WGS) entry which is preliminary data.</text>
</comment>
<keyword evidence="4 11" id="KW-0812">Transmembrane</keyword>
<feature type="binding site" description="axial binding residue" evidence="9">
    <location>
        <position position="425"/>
    </location>
    <ligand>
        <name>heme</name>
        <dbReference type="ChEBI" id="CHEBI:30413"/>
    </ligand>
    <ligandPart>
        <name>Fe</name>
        <dbReference type="ChEBI" id="CHEBI:18248"/>
    </ligandPart>
</feature>
<keyword evidence="6 11" id="KW-1133">Transmembrane helix</keyword>
<dbReference type="Proteomes" id="UP001457282">
    <property type="component" value="Unassembled WGS sequence"/>
</dbReference>
<keyword evidence="11" id="KW-0472">Membrane</keyword>
<keyword evidence="8 9" id="KW-0408">Iron</keyword>
<dbReference type="InterPro" id="IPR002401">
    <property type="entry name" value="Cyt_P450_E_grp-I"/>
</dbReference>
<keyword evidence="5 9" id="KW-0479">Metal-binding</keyword>
<evidence type="ECO:0000256" key="9">
    <source>
        <dbReference type="PIRSR" id="PIRSR602401-1"/>
    </source>
</evidence>
<dbReference type="PROSITE" id="PS00086">
    <property type="entry name" value="CYTOCHROME_P450"/>
    <property type="match status" value="1"/>
</dbReference>
<organism evidence="12 13">
    <name type="scientific">Rubus argutus</name>
    <name type="common">Southern blackberry</name>
    <dbReference type="NCBI Taxonomy" id="59490"/>
    <lineage>
        <taxon>Eukaryota</taxon>
        <taxon>Viridiplantae</taxon>
        <taxon>Streptophyta</taxon>
        <taxon>Embryophyta</taxon>
        <taxon>Tracheophyta</taxon>
        <taxon>Spermatophyta</taxon>
        <taxon>Magnoliopsida</taxon>
        <taxon>eudicotyledons</taxon>
        <taxon>Gunneridae</taxon>
        <taxon>Pentapetalae</taxon>
        <taxon>rosids</taxon>
        <taxon>fabids</taxon>
        <taxon>Rosales</taxon>
        <taxon>Rosaceae</taxon>
        <taxon>Rosoideae</taxon>
        <taxon>Rosoideae incertae sedis</taxon>
        <taxon>Rubus</taxon>
    </lineage>
</organism>
<dbReference type="InterPro" id="IPR036396">
    <property type="entry name" value="Cyt_P450_sf"/>
</dbReference>
<comment type="cofactor">
    <cofactor evidence="1 9">
        <name>heme</name>
        <dbReference type="ChEBI" id="CHEBI:30413"/>
    </cofactor>
</comment>
<dbReference type="Pfam" id="PF00067">
    <property type="entry name" value="p450"/>
    <property type="match status" value="1"/>
</dbReference>
<evidence type="ECO:0000256" key="1">
    <source>
        <dbReference type="ARBA" id="ARBA00001971"/>
    </source>
</evidence>
<dbReference type="GO" id="GO:0005506">
    <property type="term" value="F:iron ion binding"/>
    <property type="evidence" value="ECO:0007669"/>
    <property type="project" value="InterPro"/>
</dbReference>
<accession>A0AAW1W327</accession>
<evidence type="ECO:0000256" key="4">
    <source>
        <dbReference type="ARBA" id="ARBA00022692"/>
    </source>
</evidence>
<dbReference type="GO" id="GO:0016125">
    <property type="term" value="P:sterol metabolic process"/>
    <property type="evidence" value="ECO:0007669"/>
    <property type="project" value="TreeGrafter"/>
</dbReference>
<dbReference type="PANTHER" id="PTHR24286:SF256">
    <property type="entry name" value="CYTOCHROME P450 FAMILY PROTEIN"/>
    <property type="match status" value="1"/>
</dbReference>
<feature type="transmembrane region" description="Helical" evidence="11">
    <location>
        <begin position="6"/>
        <end position="23"/>
    </location>
</feature>
<gene>
    <name evidence="12" type="ORF">M0R45_037663</name>
</gene>
<dbReference type="SUPFAM" id="SSF48264">
    <property type="entry name" value="Cytochrome P450"/>
    <property type="match status" value="1"/>
</dbReference>
<name>A0AAW1W327_RUBAR</name>
<comment type="subcellular location">
    <subcellularLocation>
        <location evidence="2">Membrane</location>
        <topology evidence="2">Single-pass membrane protein</topology>
    </subcellularLocation>
</comment>
<dbReference type="InterPro" id="IPR001128">
    <property type="entry name" value="Cyt_P450"/>
</dbReference>
<evidence type="ECO:0000256" key="3">
    <source>
        <dbReference type="ARBA" id="ARBA00010617"/>
    </source>
</evidence>
<evidence type="ECO:0000256" key="11">
    <source>
        <dbReference type="SAM" id="Phobius"/>
    </source>
</evidence>
<keyword evidence="9 10" id="KW-0349">Heme</keyword>
<comment type="similarity">
    <text evidence="3 10">Belongs to the cytochrome P450 family.</text>
</comment>
<reference evidence="12 13" key="1">
    <citation type="journal article" date="2023" name="G3 (Bethesda)">
        <title>A chromosome-length genome assembly and annotation of blackberry (Rubus argutus, cv. 'Hillquist').</title>
        <authorList>
            <person name="Bruna T."/>
            <person name="Aryal R."/>
            <person name="Dudchenko O."/>
            <person name="Sargent D.J."/>
            <person name="Mead D."/>
            <person name="Buti M."/>
            <person name="Cavallini A."/>
            <person name="Hytonen T."/>
            <person name="Andres J."/>
            <person name="Pham M."/>
            <person name="Weisz D."/>
            <person name="Mascagni F."/>
            <person name="Usai G."/>
            <person name="Natali L."/>
            <person name="Bassil N."/>
            <person name="Fernandez G.E."/>
            <person name="Lomsadze A."/>
            <person name="Armour M."/>
            <person name="Olukolu B."/>
            <person name="Poorten T."/>
            <person name="Britton C."/>
            <person name="Davik J."/>
            <person name="Ashrafi H."/>
            <person name="Aiden E.L."/>
            <person name="Borodovsky M."/>
            <person name="Worthington M."/>
        </authorList>
    </citation>
    <scope>NUCLEOTIDE SEQUENCE [LARGE SCALE GENOMIC DNA]</scope>
    <source>
        <strain evidence="12">PI 553951</strain>
    </source>
</reference>
<dbReference type="PANTHER" id="PTHR24286">
    <property type="entry name" value="CYTOCHROME P450 26"/>
    <property type="match status" value="1"/>
</dbReference>
<dbReference type="CDD" id="cd11043">
    <property type="entry name" value="CYP90-like"/>
    <property type="match status" value="1"/>
</dbReference>
<keyword evidence="10" id="KW-0503">Monooxygenase</keyword>
<evidence type="ECO:0000313" key="13">
    <source>
        <dbReference type="Proteomes" id="UP001457282"/>
    </source>
</evidence>
<dbReference type="PRINTS" id="PR00385">
    <property type="entry name" value="P450"/>
</dbReference>
<keyword evidence="7 10" id="KW-0560">Oxidoreductase</keyword>
<dbReference type="GO" id="GO:0016705">
    <property type="term" value="F:oxidoreductase activity, acting on paired donors, with incorporation or reduction of molecular oxygen"/>
    <property type="evidence" value="ECO:0007669"/>
    <property type="project" value="InterPro"/>
</dbReference>
<evidence type="ECO:0000256" key="8">
    <source>
        <dbReference type="ARBA" id="ARBA00023004"/>
    </source>
</evidence>
<dbReference type="GO" id="GO:0016020">
    <property type="term" value="C:membrane"/>
    <property type="evidence" value="ECO:0007669"/>
    <property type="project" value="UniProtKB-SubCell"/>
</dbReference>
<sequence>MEDISLLVLVVTLVALFAGYFTLKTSVRKKLPPGSFGLPLIGESISFIRAQKQDGSDEWIRSRIRKYGPVFKTSLMGSRTVVITGQAGNRFVFGGGDTGIGGNQVATAASILGKHSIFELSGSRHKLVRSAITKFLKPENIQRIVGEIDLLVKDQIFKELDGKDVVQLVALVKRVTFKVTCSMFFGLPEGKDKDSLFEDFTIATKGLWAIPLNIPGTQFYKAVQARGRIAKLLTKLVKDKKNKAKIETPQNNDIISALLLLRDENSEPLQEQEIIDNLITVIVASHDTTSILLSLLLRHLSIDSKILSEVLQEQKEVVKAVEGNEGKVIAWKEIQMMKHTWRVAQELMRMTPPAFGNFKCAWRDTTFGGYDIPKGWKVFWVASGTHMDSNIFEDPYKFDPSRFENSTKSFPPYAYVPFGGGPRICPGAEFARIEALLTIHHLITKYSWTHLIRDEPLIREPSPYPAMGLPVKLCQRNDKTTV</sequence>